<dbReference type="Proteomes" id="UP000203433">
    <property type="component" value="Segment"/>
</dbReference>
<dbReference type="KEGG" id="vg:26374011"/>
<protein>
    <submittedName>
        <fullName evidence="1">p40</fullName>
    </submittedName>
</protein>
<dbReference type="Pfam" id="PF05815">
    <property type="entry name" value="AcMNPV_Orf101"/>
    <property type="match status" value="1"/>
</dbReference>
<organism evidence="1 2">
    <name type="scientific">Diatraea saccharalis granulovirus</name>
    <dbReference type="NCBI Taxonomy" id="1675862"/>
    <lineage>
        <taxon>Viruses</taxon>
        <taxon>Viruses incertae sedis</taxon>
        <taxon>Naldaviricetes</taxon>
        <taxon>Lefavirales</taxon>
        <taxon>Baculoviridae</taxon>
        <taxon>Betabaculovirus</taxon>
        <taxon>Betabaculovirus disaccharalis</taxon>
    </lineage>
</organism>
<accession>A0A0R7EYT1</accession>
<evidence type="ECO:0000313" key="2">
    <source>
        <dbReference type="Proteomes" id="UP000203433"/>
    </source>
</evidence>
<dbReference type="EMBL" id="KP296186">
    <property type="protein sequence ID" value="AKN80736.1"/>
    <property type="molecule type" value="Genomic_DNA"/>
</dbReference>
<keyword evidence="2" id="KW-1185">Reference proteome</keyword>
<sequence length="386" mass="43787">MSSARTRLFLMIEKLKNAMEDPQMSFPFWEKFFPLLGSSTEISLPVATLSELLNEAAEVAEQTILTQGSVLFSQFIQGNETTTNTTTTTNNNINNNNVNSLRRLFTPTPSTSSGFDAKKYHTYAEKMATYFTSASVSSAVYTVKDIVKLYMYISHVSKYKPLFEVLEPALFRKERECTPPIQDSSLVLDCLRDLTMITNIRLDYEALMVMITSVQRALDNVLVKYPHVKVSELISSVNVNEKAISPSQAYGAKFELLLEQKPMSVVDAIDNPITFNENPTLIESIAANIEMNCDINRMVFNSINNIFINAVEQSAAENIEFDVADFNKRYRVLERIRDNLRVNRVDKIAVGETSIKKKIESDKSTADIFEKNPCISTRVIYLRYFL</sequence>
<dbReference type="InterPro" id="IPR008562">
    <property type="entry name" value="AcMNPV_C42"/>
</dbReference>
<reference evidence="1 2" key="1">
    <citation type="journal article" date="2015" name="J. Virol.">
        <title>A betabaculovirus-encoded gp64 homolog is a functional envelope fusion protein.</title>
        <authorList>
            <person name="Ardisson-Araujo D.M."/>
            <person name="Melo F.L."/>
            <person name="Clem R.J."/>
            <person name="Wolff J.L."/>
            <person name="Ribeiro B.M."/>
        </authorList>
    </citation>
    <scope>NUCLEOTIDE SEQUENCE [LARGE SCALE GENOMIC DNA]</scope>
    <source>
        <strain evidence="1 2">Parana-2009</strain>
    </source>
</reference>
<gene>
    <name evidence="1" type="primary">p40</name>
</gene>
<evidence type="ECO:0000313" key="1">
    <source>
        <dbReference type="EMBL" id="AKN80736.1"/>
    </source>
</evidence>
<dbReference type="RefSeq" id="YP_009182273.1">
    <property type="nucleotide sequence ID" value="NC_028491.1"/>
</dbReference>
<dbReference type="OrthoDB" id="4354at10239"/>
<name>A0A0R7EYT1_9BBAC</name>
<proteinExistence type="predicted"/>
<dbReference type="GeneID" id="26374011"/>